<feature type="region of interest" description="Disordered" evidence="7">
    <location>
        <begin position="450"/>
        <end position="473"/>
    </location>
</feature>
<feature type="binding site" evidence="4">
    <location>
        <position position="548"/>
    </location>
    <ligand>
        <name>AMP</name>
        <dbReference type="ChEBI" id="CHEBI:456215"/>
    </ligand>
</feature>
<organism evidence="9">
    <name type="scientific">Micromonas pusilla</name>
    <name type="common">Picoplanktonic green alga</name>
    <name type="synonym">Chromulina pusilla</name>
    <dbReference type="NCBI Taxonomy" id="38833"/>
    <lineage>
        <taxon>Eukaryota</taxon>
        <taxon>Viridiplantae</taxon>
        <taxon>Chlorophyta</taxon>
        <taxon>Mamiellophyceae</taxon>
        <taxon>Mamiellales</taxon>
        <taxon>Mamiellaceae</taxon>
        <taxon>Micromonas</taxon>
    </lineage>
</organism>
<feature type="domain" description="PDEase" evidence="8">
    <location>
        <begin position="228"/>
        <end position="592"/>
    </location>
</feature>
<comment type="similarity">
    <text evidence="6">Belongs to the cyclic nucleotide phosphodiesterase family.</text>
</comment>
<feature type="compositionally biased region" description="Polar residues" evidence="7">
    <location>
        <begin position="130"/>
        <end position="142"/>
    </location>
</feature>
<keyword evidence="2 6" id="KW-0378">Hydrolase</keyword>
<dbReference type="InterPro" id="IPR036971">
    <property type="entry name" value="PDEase_catalytic_dom_sf"/>
</dbReference>
<comment type="cofactor">
    <cofactor evidence="6">
        <name>a divalent metal cation</name>
        <dbReference type="ChEBI" id="CHEBI:60240"/>
    </cofactor>
    <text evidence="6">Binds 2 divalent metal cations per subunit. Site 1 may preferentially bind zinc ions, while site 2 has a preference for magnesium and/or manganese ions.</text>
</comment>
<dbReference type="PRINTS" id="PR00387">
    <property type="entry name" value="PDIESTERASE1"/>
</dbReference>
<feature type="active site" description="Proton donor" evidence="3">
    <location>
        <position position="316"/>
    </location>
</feature>
<feature type="compositionally biased region" description="Polar residues" evidence="7">
    <location>
        <begin position="21"/>
        <end position="32"/>
    </location>
</feature>
<feature type="binding site" evidence="5">
    <location>
        <position position="491"/>
    </location>
    <ligand>
        <name>Zn(2+)</name>
        <dbReference type="ChEBI" id="CHEBI:29105"/>
        <label>1</label>
    </ligand>
</feature>
<dbReference type="PROSITE" id="PS51845">
    <property type="entry name" value="PDEASE_I_2"/>
    <property type="match status" value="1"/>
</dbReference>
<dbReference type="PANTHER" id="PTHR11347">
    <property type="entry name" value="CYCLIC NUCLEOTIDE PHOSPHODIESTERASE"/>
    <property type="match status" value="1"/>
</dbReference>
<dbReference type="InterPro" id="IPR023088">
    <property type="entry name" value="PDEase"/>
</dbReference>
<dbReference type="EC" id="3.1.4.-" evidence="6"/>
<gene>
    <name evidence="9" type="ORF">MSP1401_LOCUS5586</name>
</gene>
<reference evidence="9" key="1">
    <citation type="submission" date="2021-01" db="EMBL/GenBank/DDBJ databases">
        <authorList>
            <person name="Corre E."/>
            <person name="Pelletier E."/>
            <person name="Niang G."/>
            <person name="Scheremetjew M."/>
            <person name="Finn R."/>
            <person name="Kale V."/>
            <person name="Holt S."/>
            <person name="Cochrane G."/>
            <person name="Meng A."/>
            <person name="Brown T."/>
            <person name="Cohen L."/>
        </authorList>
    </citation>
    <scope>NUCLEOTIDE SEQUENCE</scope>
    <source>
        <strain evidence="9">CCAC1681</strain>
    </source>
</reference>
<dbReference type="Pfam" id="PF00233">
    <property type="entry name" value="PDEase_I"/>
    <property type="match status" value="1"/>
</dbReference>
<dbReference type="SMART" id="SM00471">
    <property type="entry name" value="HDc"/>
    <property type="match status" value="1"/>
</dbReference>
<evidence type="ECO:0000259" key="8">
    <source>
        <dbReference type="PROSITE" id="PS51845"/>
    </source>
</evidence>
<evidence type="ECO:0000256" key="5">
    <source>
        <dbReference type="PIRSR" id="PIRSR623088-3"/>
    </source>
</evidence>
<feature type="binding site" evidence="4">
    <location>
        <position position="359"/>
    </location>
    <ligand>
        <name>AMP</name>
        <dbReference type="ChEBI" id="CHEBI:456215"/>
    </ligand>
</feature>
<dbReference type="PROSITE" id="PS00126">
    <property type="entry name" value="PDEASE_I_1"/>
    <property type="match status" value="1"/>
</dbReference>
<evidence type="ECO:0000256" key="2">
    <source>
        <dbReference type="ARBA" id="ARBA00022801"/>
    </source>
</evidence>
<dbReference type="SUPFAM" id="SSF109604">
    <property type="entry name" value="HD-domain/PDEase-like"/>
    <property type="match status" value="1"/>
</dbReference>
<feature type="binding site" evidence="5">
    <location>
        <position position="358"/>
    </location>
    <ligand>
        <name>Zn(2+)</name>
        <dbReference type="ChEBI" id="CHEBI:29105"/>
        <label>1</label>
    </ligand>
</feature>
<evidence type="ECO:0000256" key="3">
    <source>
        <dbReference type="PIRSR" id="PIRSR623088-1"/>
    </source>
</evidence>
<dbReference type="GO" id="GO:0007165">
    <property type="term" value="P:signal transduction"/>
    <property type="evidence" value="ECO:0007669"/>
    <property type="project" value="InterPro"/>
</dbReference>
<dbReference type="InterPro" id="IPR023174">
    <property type="entry name" value="PDEase_CS"/>
</dbReference>
<feature type="region of interest" description="Disordered" evidence="7">
    <location>
        <begin position="1"/>
        <end position="39"/>
    </location>
</feature>
<evidence type="ECO:0000313" key="9">
    <source>
        <dbReference type="EMBL" id="CAD8439113.1"/>
    </source>
</evidence>
<dbReference type="InterPro" id="IPR002073">
    <property type="entry name" value="PDEase_catalytic_dom"/>
</dbReference>
<proteinExistence type="inferred from homology"/>
<feature type="compositionally biased region" description="Basic and acidic residues" evidence="7">
    <location>
        <begin position="1"/>
        <end position="16"/>
    </location>
</feature>
<protein>
    <recommendedName>
        <fullName evidence="6">Phosphodiesterase</fullName>
        <ecNumber evidence="6">3.1.4.-</ecNumber>
    </recommendedName>
</protein>
<keyword evidence="1 5" id="KW-0479">Metal-binding</keyword>
<feature type="binding site" evidence="4">
    <location>
        <position position="491"/>
    </location>
    <ligand>
        <name>AMP</name>
        <dbReference type="ChEBI" id="CHEBI:456215"/>
    </ligand>
</feature>
<feature type="compositionally biased region" description="Acidic residues" evidence="7">
    <location>
        <begin position="457"/>
        <end position="471"/>
    </location>
</feature>
<evidence type="ECO:0000256" key="4">
    <source>
        <dbReference type="PIRSR" id="PIRSR623088-2"/>
    </source>
</evidence>
<sequence length="595" mass="63297">MGDEPQPRRASMDSDRGTLGTIGTNVMRSASSRDGLRGRFAPGSPGVAAASAFMSAAAATLRAEVSAHRLNHQAMRDVLSEVSSLPPETSADAEAPARRILRDAVAVMAVGEQMVIDARRGASKSSGGSTPSRQDSGHLSPSLKSELGAAARGLLRQYDPSGSGNPESFRGQARLAAAAYDAMVVRRAADKFRAALSLRRARSLGTPRAATPPPGPGMRNEKEKETPALEAVRADIAAAIASWDDFDAIAVDAKLRERRGETRDSGDTSASGVLAETALAAMDHLDLWVSVPQIDRDTVSAFLRHLEREYAAPDYHSATHAADVVQAVAFVLADAGGGLASRVEPRDAFLLLVAAAAHDVGHPGCNNAFLITTEDPAAVRWNDVSVNENGHLHLCLRLLREVGVLSGFSDEERRACKATLGRLVLSTDMAHHAKLLEEFVDAATNAMETASERSAAIDEDGADETSDDDEMDVRSWSDPVLALCYVLHCADISNPARPWRLAREWGARVSEEFYKQGDRERALGVPVAALNDRDAAGANAAATTAANQLAFARYVVEPTLEGLMTIAPGAVEVMLQRLRENTAKYARVVAGETVE</sequence>
<dbReference type="GO" id="GO:0046872">
    <property type="term" value="F:metal ion binding"/>
    <property type="evidence" value="ECO:0007669"/>
    <property type="project" value="UniProtKB-KW"/>
</dbReference>
<feature type="binding site" evidence="5">
    <location>
        <position position="320"/>
    </location>
    <ligand>
        <name>Zn(2+)</name>
        <dbReference type="ChEBI" id="CHEBI:29105"/>
        <label>1</label>
    </ligand>
</feature>
<dbReference type="AlphaFoldDB" id="A0A7S0D275"/>
<dbReference type="Gene3D" id="1.10.1300.10">
    <property type="entry name" value="3'5'-cyclic nucleotide phosphodiesterase, catalytic domain"/>
    <property type="match status" value="1"/>
</dbReference>
<dbReference type="InterPro" id="IPR003607">
    <property type="entry name" value="HD/PDEase_dom"/>
</dbReference>
<feature type="binding site" evidence="5">
    <location>
        <position position="359"/>
    </location>
    <ligand>
        <name>Zn(2+)</name>
        <dbReference type="ChEBI" id="CHEBI:29105"/>
        <label>2</label>
    </ligand>
</feature>
<evidence type="ECO:0000256" key="7">
    <source>
        <dbReference type="SAM" id="MobiDB-lite"/>
    </source>
</evidence>
<feature type="binding site" evidence="4">
    <location>
        <begin position="316"/>
        <end position="320"/>
    </location>
    <ligand>
        <name>AMP</name>
        <dbReference type="ChEBI" id="CHEBI:456215"/>
    </ligand>
</feature>
<evidence type="ECO:0000256" key="1">
    <source>
        <dbReference type="ARBA" id="ARBA00022723"/>
    </source>
</evidence>
<name>A0A7S0D275_MICPS</name>
<feature type="binding site" evidence="5">
    <location>
        <position position="359"/>
    </location>
    <ligand>
        <name>Zn(2+)</name>
        <dbReference type="ChEBI" id="CHEBI:29105"/>
        <label>1</label>
    </ligand>
</feature>
<accession>A0A7S0D275</accession>
<dbReference type="GO" id="GO:0004114">
    <property type="term" value="F:3',5'-cyclic-nucleotide phosphodiesterase activity"/>
    <property type="evidence" value="ECO:0007669"/>
    <property type="project" value="InterPro"/>
</dbReference>
<evidence type="ECO:0000256" key="6">
    <source>
        <dbReference type="RuleBase" id="RU363067"/>
    </source>
</evidence>
<dbReference type="EMBL" id="HBEN01006826">
    <property type="protein sequence ID" value="CAD8439113.1"/>
    <property type="molecule type" value="Transcribed_RNA"/>
</dbReference>
<feature type="region of interest" description="Disordered" evidence="7">
    <location>
        <begin position="119"/>
        <end position="142"/>
    </location>
</feature>